<keyword evidence="3" id="KW-1185">Reference proteome</keyword>
<feature type="chain" id="PRO_5045622036" description="Tetratricopeptide repeat-containing protein" evidence="1">
    <location>
        <begin position="22"/>
        <end position="166"/>
    </location>
</feature>
<accession>A0ABY5H6N8</accession>
<dbReference type="Proteomes" id="UP001059672">
    <property type="component" value="Chromosome"/>
</dbReference>
<dbReference type="SUPFAM" id="SSF81901">
    <property type="entry name" value="HCP-like"/>
    <property type="match status" value="1"/>
</dbReference>
<evidence type="ECO:0000313" key="3">
    <source>
        <dbReference type="Proteomes" id="UP001059672"/>
    </source>
</evidence>
<evidence type="ECO:0000313" key="2">
    <source>
        <dbReference type="EMBL" id="UTW07978.1"/>
    </source>
</evidence>
<feature type="signal peptide" evidence="1">
    <location>
        <begin position="1"/>
        <end position="21"/>
    </location>
</feature>
<organism evidence="2 3">
    <name type="scientific">Pseudomonas benzenivorans</name>
    <dbReference type="NCBI Taxonomy" id="556533"/>
    <lineage>
        <taxon>Bacteria</taxon>
        <taxon>Pseudomonadati</taxon>
        <taxon>Pseudomonadota</taxon>
        <taxon>Gammaproteobacteria</taxon>
        <taxon>Pseudomonadales</taxon>
        <taxon>Pseudomonadaceae</taxon>
        <taxon>Pseudomonas</taxon>
    </lineage>
</organism>
<dbReference type="EMBL" id="CP073346">
    <property type="protein sequence ID" value="UTW07978.1"/>
    <property type="molecule type" value="Genomic_DNA"/>
</dbReference>
<reference evidence="2" key="1">
    <citation type="submission" date="2021-04" db="EMBL/GenBank/DDBJ databases">
        <title>Oceanospirillales bacteria with DddD are important DMSP degraders in coastal seawater.</title>
        <authorList>
            <person name="Liu J."/>
        </authorList>
    </citation>
    <scope>NUCLEOTIDE SEQUENCE</scope>
    <source>
        <strain evidence="2">D13-4</strain>
    </source>
</reference>
<evidence type="ECO:0000256" key="1">
    <source>
        <dbReference type="SAM" id="SignalP"/>
    </source>
</evidence>
<dbReference type="RefSeq" id="WP_255838573.1">
    <property type="nucleotide sequence ID" value="NZ_CP073346.1"/>
</dbReference>
<gene>
    <name evidence="2" type="ORF">KDW96_01175</name>
</gene>
<keyword evidence="1" id="KW-0732">Signal</keyword>
<protein>
    <recommendedName>
        <fullName evidence="4">Tetratricopeptide repeat-containing protein</fullName>
    </recommendedName>
</protein>
<sequence>MNMIRKIAIIPILAFSLHAFGTECINNDLIWPKLVIYTSDSSSYNEAISVLAAAEKSDKTGESLFYKAALEHRLKLYKESLQSIEKSASVDYHFAHAFFGLAYQYGYLGFEQSIIKSQTHYKKYLDAAKKCSEFEGSHPTEEQGSSLVMKLFEITPIDIIRSKYIK</sequence>
<name>A0ABY5H6N8_9PSED</name>
<proteinExistence type="predicted"/>
<evidence type="ECO:0008006" key="4">
    <source>
        <dbReference type="Google" id="ProtNLM"/>
    </source>
</evidence>